<dbReference type="AlphaFoldDB" id="A0AAN6GSN4"/>
<evidence type="ECO:0000313" key="1">
    <source>
        <dbReference type="EMBL" id="KAK0554413.1"/>
    </source>
</evidence>
<dbReference type="EMBL" id="JAPDMZ010000038">
    <property type="protein sequence ID" value="KAK0554413.1"/>
    <property type="molecule type" value="Genomic_DNA"/>
</dbReference>
<sequence>MASSISAAANGSATAVQPVTNGEDVEYSVRLCLTKKELLEARKLRLEVFWKEQGFPRDTEIDEWEPLSAHFLAWEISKATGQSRVVGTVRWVPYPYPPLDPNFVISQDEPDFPLGSLRDEATVKALFARPLPSSAVENEQGEHETAETAREIRAVPAMLCGGKLTRLAVAKEARGLRLGEMLVRETEKWVINAVQSGSPKNDGGGAQELHSCKLVLSSQMHAIKFYTRLSYAPVGDVYDEEGAPHLRLEKTVVF</sequence>
<comment type="caution">
    <text evidence="1">The sequence shown here is derived from an EMBL/GenBank/DDBJ whole genome shotgun (WGS) entry which is preliminary data.</text>
</comment>
<reference evidence="1" key="1">
    <citation type="journal article" date="2023" name="PhytoFront">
        <title>Draft Genome Resources of Seven Strains of Tilletia horrida, Causal Agent of Kernel Smut of Rice.</title>
        <authorList>
            <person name="Khanal S."/>
            <person name="Antony Babu S."/>
            <person name="Zhou X.G."/>
        </authorList>
    </citation>
    <scope>NUCLEOTIDE SEQUENCE</scope>
    <source>
        <strain evidence="1">TX6</strain>
    </source>
</reference>
<organism evidence="1 2">
    <name type="scientific">Tilletia horrida</name>
    <dbReference type="NCBI Taxonomy" id="155126"/>
    <lineage>
        <taxon>Eukaryota</taxon>
        <taxon>Fungi</taxon>
        <taxon>Dikarya</taxon>
        <taxon>Basidiomycota</taxon>
        <taxon>Ustilaginomycotina</taxon>
        <taxon>Exobasidiomycetes</taxon>
        <taxon>Tilletiales</taxon>
        <taxon>Tilletiaceae</taxon>
        <taxon>Tilletia</taxon>
    </lineage>
</organism>
<gene>
    <name evidence="1" type="ORF">OC846_002145</name>
</gene>
<dbReference type="InterPro" id="IPR016181">
    <property type="entry name" value="Acyl_CoA_acyltransferase"/>
</dbReference>
<dbReference type="SUPFAM" id="SSF55729">
    <property type="entry name" value="Acyl-CoA N-acyltransferases (Nat)"/>
    <property type="match status" value="1"/>
</dbReference>
<proteinExistence type="predicted"/>
<evidence type="ECO:0000313" key="2">
    <source>
        <dbReference type="Proteomes" id="UP001176517"/>
    </source>
</evidence>
<name>A0AAN6GSN4_9BASI</name>
<keyword evidence="2" id="KW-1185">Reference proteome</keyword>
<protein>
    <submittedName>
        <fullName evidence="1">Uncharacterized protein</fullName>
    </submittedName>
</protein>
<dbReference type="Proteomes" id="UP001176517">
    <property type="component" value="Unassembled WGS sequence"/>
</dbReference>
<dbReference type="Gene3D" id="3.40.630.30">
    <property type="match status" value="1"/>
</dbReference>
<accession>A0AAN6GSN4</accession>